<dbReference type="Proteomes" id="UP001168877">
    <property type="component" value="Unassembled WGS sequence"/>
</dbReference>
<proteinExistence type="predicted"/>
<accession>A0AA39T2X3</accession>
<reference evidence="2" key="2">
    <citation type="submission" date="2023-06" db="EMBL/GenBank/DDBJ databases">
        <authorList>
            <person name="Swenson N.G."/>
            <person name="Wegrzyn J.L."/>
            <person name="Mcevoy S.L."/>
        </authorList>
    </citation>
    <scope>NUCLEOTIDE SEQUENCE</scope>
    <source>
        <strain evidence="2">NS2018</strain>
        <tissue evidence="2">Leaf</tissue>
    </source>
</reference>
<reference evidence="2" key="1">
    <citation type="journal article" date="2022" name="Plant J.">
        <title>Strategies of tolerance reflected in two North American maple genomes.</title>
        <authorList>
            <person name="McEvoy S.L."/>
            <person name="Sezen U.U."/>
            <person name="Trouern-Trend A."/>
            <person name="McMahon S.M."/>
            <person name="Schaberg P.G."/>
            <person name="Yang J."/>
            <person name="Wegrzyn J.L."/>
            <person name="Swenson N.G."/>
        </authorList>
    </citation>
    <scope>NUCLEOTIDE SEQUENCE</scope>
    <source>
        <strain evidence="2">NS2018</strain>
    </source>
</reference>
<evidence type="ECO:0000313" key="2">
    <source>
        <dbReference type="EMBL" id="KAK0599655.1"/>
    </source>
</evidence>
<keyword evidence="3" id="KW-1185">Reference proteome</keyword>
<protein>
    <submittedName>
        <fullName evidence="2">Uncharacterized protein</fullName>
    </submittedName>
</protein>
<evidence type="ECO:0000256" key="1">
    <source>
        <dbReference type="SAM" id="MobiDB-lite"/>
    </source>
</evidence>
<gene>
    <name evidence="2" type="ORF">LWI29_007349</name>
</gene>
<comment type="caution">
    <text evidence="2">The sequence shown here is derived from an EMBL/GenBank/DDBJ whole genome shotgun (WGS) entry which is preliminary data.</text>
</comment>
<evidence type="ECO:0000313" key="3">
    <source>
        <dbReference type="Proteomes" id="UP001168877"/>
    </source>
</evidence>
<dbReference type="AlphaFoldDB" id="A0AA39T2X3"/>
<feature type="region of interest" description="Disordered" evidence="1">
    <location>
        <begin position="49"/>
        <end position="72"/>
    </location>
</feature>
<sequence length="82" mass="9124">MLPVPLVELLYRESGRNRNTKEPADTVPSRMVFSTGDELMISWESSTSTSGMSFTLRNQTSPDSSLRLLKGGNCNIERGKNM</sequence>
<organism evidence="2 3">
    <name type="scientific">Acer saccharum</name>
    <name type="common">Sugar maple</name>
    <dbReference type="NCBI Taxonomy" id="4024"/>
    <lineage>
        <taxon>Eukaryota</taxon>
        <taxon>Viridiplantae</taxon>
        <taxon>Streptophyta</taxon>
        <taxon>Embryophyta</taxon>
        <taxon>Tracheophyta</taxon>
        <taxon>Spermatophyta</taxon>
        <taxon>Magnoliopsida</taxon>
        <taxon>eudicotyledons</taxon>
        <taxon>Gunneridae</taxon>
        <taxon>Pentapetalae</taxon>
        <taxon>rosids</taxon>
        <taxon>malvids</taxon>
        <taxon>Sapindales</taxon>
        <taxon>Sapindaceae</taxon>
        <taxon>Hippocastanoideae</taxon>
        <taxon>Acereae</taxon>
        <taxon>Acer</taxon>
    </lineage>
</organism>
<name>A0AA39T2X3_ACESA</name>
<dbReference type="EMBL" id="JAUESC010000003">
    <property type="protein sequence ID" value="KAK0599655.1"/>
    <property type="molecule type" value="Genomic_DNA"/>
</dbReference>